<evidence type="ECO:0000259" key="3">
    <source>
        <dbReference type="PROSITE" id="PS50835"/>
    </source>
</evidence>
<dbReference type="PROSITE" id="PS51272">
    <property type="entry name" value="SLH"/>
    <property type="match status" value="3"/>
</dbReference>
<feature type="domain" description="SLH" evidence="5">
    <location>
        <begin position="1567"/>
        <end position="1630"/>
    </location>
</feature>
<name>A0A5M9WUE7_PAEAM</name>
<feature type="domain" description="SLH" evidence="5">
    <location>
        <begin position="1638"/>
        <end position="1697"/>
    </location>
</feature>
<dbReference type="Proteomes" id="UP000323664">
    <property type="component" value="Unassembled WGS sequence"/>
</dbReference>
<dbReference type="Gene3D" id="2.60.40.10">
    <property type="entry name" value="Immunoglobulins"/>
    <property type="match status" value="2"/>
</dbReference>
<dbReference type="OrthoDB" id="663332at2"/>
<evidence type="ECO:0000313" key="6">
    <source>
        <dbReference type="EMBL" id="KAA8785079.1"/>
    </source>
</evidence>
<dbReference type="CDD" id="cd00063">
    <property type="entry name" value="FN3"/>
    <property type="match status" value="2"/>
</dbReference>
<evidence type="ECO:0000313" key="7">
    <source>
        <dbReference type="Proteomes" id="UP000323664"/>
    </source>
</evidence>
<dbReference type="InterPro" id="IPR003343">
    <property type="entry name" value="Big_2"/>
</dbReference>
<dbReference type="InterPro" id="IPR003961">
    <property type="entry name" value="FN3_dom"/>
</dbReference>
<keyword evidence="1" id="KW-0677">Repeat</keyword>
<proteinExistence type="predicted"/>
<organism evidence="6 7">
    <name type="scientific">Paenibacillus amylolyticus</name>
    <dbReference type="NCBI Taxonomy" id="1451"/>
    <lineage>
        <taxon>Bacteria</taxon>
        <taxon>Bacillati</taxon>
        <taxon>Bacillota</taxon>
        <taxon>Bacilli</taxon>
        <taxon>Bacillales</taxon>
        <taxon>Paenibacillaceae</taxon>
        <taxon>Paenibacillus</taxon>
    </lineage>
</organism>
<dbReference type="PANTHER" id="PTHR13817:SF73">
    <property type="entry name" value="FIBRONECTIN TYPE-III DOMAIN-CONTAINING PROTEIN"/>
    <property type="match status" value="1"/>
</dbReference>
<feature type="domain" description="Fibronectin type-III" evidence="4">
    <location>
        <begin position="1163"/>
        <end position="1252"/>
    </location>
</feature>
<dbReference type="InterPro" id="IPR008964">
    <property type="entry name" value="Invasin/intimin_cell_adhesion"/>
</dbReference>
<feature type="compositionally biased region" description="Low complexity" evidence="2">
    <location>
        <begin position="1239"/>
        <end position="1277"/>
    </location>
</feature>
<dbReference type="Pfam" id="PF02368">
    <property type="entry name" value="Big_2"/>
    <property type="match status" value="4"/>
</dbReference>
<dbReference type="SUPFAM" id="SSF49265">
    <property type="entry name" value="Fibronectin type III"/>
    <property type="match status" value="2"/>
</dbReference>
<feature type="domain" description="Ig-like" evidence="3">
    <location>
        <begin position="782"/>
        <end position="869"/>
    </location>
</feature>
<dbReference type="PROSITE" id="PS50853">
    <property type="entry name" value="FN3"/>
    <property type="match status" value="2"/>
</dbReference>
<dbReference type="InterPro" id="IPR050964">
    <property type="entry name" value="Striated_Muscle_Regulatory"/>
</dbReference>
<dbReference type="SUPFAM" id="SSF49373">
    <property type="entry name" value="Invasin/intimin cell-adhesion fragments"/>
    <property type="match status" value="4"/>
</dbReference>
<dbReference type="SMART" id="SM00635">
    <property type="entry name" value="BID_2"/>
    <property type="match status" value="6"/>
</dbReference>
<reference evidence="6 7" key="1">
    <citation type="journal article" date="2019" name="J. Ind. Microbiol. Biotechnol.">
        <title>Paenibacillus amylolyticus 27C64 has a diverse set of carbohydrate-active enzymes and complete pectin deconstruction system.</title>
        <authorList>
            <person name="Keggi C."/>
            <person name="Doran-Peterson J."/>
        </authorList>
    </citation>
    <scope>NUCLEOTIDE SEQUENCE [LARGE SCALE GENOMIC DNA]</scope>
    <source>
        <strain evidence="6 7">27C64</strain>
    </source>
</reference>
<protein>
    <submittedName>
        <fullName evidence="6">Uncharacterized protein</fullName>
    </submittedName>
</protein>
<dbReference type="InterPro" id="IPR007110">
    <property type="entry name" value="Ig-like_dom"/>
</dbReference>
<dbReference type="Pfam" id="PF00395">
    <property type="entry name" value="SLH"/>
    <property type="match status" value="3"/>
</dbReference>
<dbReference type="InterPro" id="IPR036116">
    <property type="entry name" value="FN3_sf"/>
</dbReference>
<dbReference type="RefSeq" id="WP_123064880.1">
    <property type="nucleotide sequence ID" value="NZ_RIAS01000007.1"/>
</dbReference>
<dbReference type="InterPro" id="IPR013783">
    <property type="entry name" value="Ig-like_fold"/>
</dbReference>
<feature type="domain" description="Fibronectin type-III" evidence="4">
    <location>
        <begin position="1073"/>
        <end position="1162"/>
    </location>
</feature>
<evidence type="ECO:0000256" key="2">
    <source>
        <dbReference type="SAM" id="MobiDB-lite"/>
    </source>
</evidence>
<feature type="domain" description="SLH" evidence="5">
    <location>
        <begin position="1507"/>
        <end position="1566"/>
    </location>
</feature>
<dbReference type="EMBL" id="RIAS01000007">
    <property type="protein sequence ID" value="KAA8785079.1"/>
    <property type="molecule type" value="Genomic_DNA"/>
</dbReference>
<sequence>MAHLFLAMILLIPSLMIGGDKTLAASSGWSIIDGGGANGLNVNQTMPAETPSIAEWNGEIYVAWRERIQTTPAIYQIRVKKFNGSGWVSVDGNHPINGLNADVTRDVGSPELAVYNNALYLTWLERNASYNNQVRVKKYNGTLWTNAEGGSNVGINVDPSVSALSPKLTAYKGELYAIWTEASKVRAKKYDGTTWTSIDGGGTGGLNINPSSGAGTPIMTVMGDDLYAAWYEFMTGPSYQLRVLRYDGSNWAVADGGVGLNRSAARFPINPSLTAMNDVLYMAWTEPINSTDEQVRVKKFEGGVWSSIDGDGNNGISITPGARSNTVKLVTLSNELYAIWSENSGVWANGIPIFKVRVKKYDGNGWTFAESGKNGGLNVYSDRTATTPSIVSMNEALYAVWSENDRTVTNIRAGRYTPPPPPSVNGVTVTPVTASIQQGGSRQLTASVDAVGEAATTVTWSSSDTTNKVTVDNAGIVRVTRDATPGDYLITATSTHDNSKKATATVTVTYAPAVNSVTVNPSTASLLQGESTQLTASVASVGGARTTVTWSSDDTNNKVTVNGTGKVAVAADTAPGDYTITATSTFDTSKKGSAVITVAYAPAVTSVNVTPNTDSMMQGESRQLLATVDTVGGAATTVTWSSSDVDNKVAVSETGFVTVAPDAVPGLYSVTATSTIDSSKSDTATITVIYAPAVHGVTVTPDPASIVQGDSLQLGASVDVVGGASTDVTWSSSDISGKVLVSNTGNVTVAPDAVPGNYIITATSVEDSSKAGTSTVTVTYAPAIQEISIQPDSTRVSQGRSMQLAATVTAVGGADATVHWTSSDDSNKVTVSNTGYVSVSLDAEPGDYTIMASSVFDSSKTATATIKVTYAPAVNSVVVNPDTASLMQGESRQLEAIVDITGDADVMVTWSSNDIKSKVNVDDTGYVTVAADAEPGKYIISATSTVDSSKKGNMNLTVTAAPTYTIAGIENQNLQSVLLGYDSGSQETITVPVQHTGTGKLVNLSASLGGNDRDAFVITQPAVELEAGDKTSFNLHAIDGLPAGTYTATVTLTAVHMLPVTFNVTQAVNLPNAPANPRHLTAESGHGKVTLKWDMEPDITKYRIYMATDADPNHRVEVNEQATSPYTIPDLINGTKYYFVVKAENAGGLSEASNLVTAIPSDNPGIPTDVTATPGDGQVVVKFNPPVDDGGSPIKEYEVTVSPGERKVTGQASPITITGLSNGTRYTFTVKAVNKAGKSAPSASSNAVVPTATSVPPINSPGTPSTSTAPGPSNTPAQPAPTGVDILVNGKAESAGQATVTKRDQQTALKIVVDQKKLNDRLVEEGRHAVVTIPINQSYDVFVGELTGQMIQTMENYEAVLEFKTDQASYRVPADQIRISELAKQIGGATDLQAIKVQVEIASPTAAEQNIVNRATAQKELTLVAPPLNFMVNAIRGEQSVEIKNFDVYVRRSIVIPEGVDPTKITTGVVVEPDGSVRHVPTKVLNTNGRYEAQINSLTNSTYAVVWHPLEFSDVVHHWGKDAVNDMGSRMIVEGFSDGTFNPDQAVTRAEFATMVIRGLGLRTESGDTSFLDVQLGQWYSGAIQAAHNYGLINGYEDGTFRPDDTITREQAMVILEKAMQITGLKAKLNDDSPEAMLQSFHDGTAVSSWARIGAADSVKSGLVQGRSQSVLVPQGKMTRAEVATMLRRLLQKSDLI</sequence>
<dbReference type="Pfam" id="PF00041">
    <property type="entry name" value="fn3"/>
    <property type="match status" value="2"/>
</dbReference>
<comment type="caution">
    <text evidence="6">The sequence shown here is derived from an EMBL/GenBank/DDBJ whole genome shotgun (WGS) entry which is preliminary data.</text>
</comment>
<dbReference type="SMART" id="SM00060">
    <property type="entry name" value="FN3"/>
    <property type="match status" value="2"/>
</dbReference>
<evidence type="ECO:0000256" key="1">
    <source>
        <dbReference type="ARBA" id="ARBA00022737"/>
    </source>
</evidence>
<dbReference type="InterPro" id="IPR003599">
    <property type="entry name" value="Ig_sub"/>
</dbReference>
<evidence type="ECO:0000259" key="4">
    <source>
        <dbReference type="PROSITE" id="PS50853"/>
    </source>
</evidence>
<accession>A0A5M9WUE7</accession>
<gene>
    <name evidence="6" type="ORF">EC604_14640</name>
</gene>
<dbReference type="PROSITE" id="PS50835">
    <property type="entry name" value="IG_LIKE"/>
    <property type="match status" value="1"/>
</dbReference>
<feature type="region of interest" description="Disordered" evidence="2">
    <location>
        <begin position="1237"/>
        <end position="1284"/>
    </location>
</feature>
<dbReference type="Gene3D" id="2.60.40.1080">
    <property type="match status" value="6"/>
</dbReference>
<evidence type="ECO:0000259" key="5">
    <source>
        <dbReference type="PROSITE" id="PS51272"/>
    </source>
</evidence>
<dbReference type="PANTHER" id="PTHR13817">
    <property type="entry name" value="TITIN"/>
    <property type="match status" value="1"/>
</dbReference>
<dbReference type="SMART" id="SM00409">
    <property type="entry name" value="IG"/>
    <property type="match status" value="5"/>
</dbReference>
<dbReference type="InterPro" id="IPR001119">
    <property type="entry name" value="SLH_dom"/>
</dbReference>